<accession>A0A838A8T4</accession>
<name>A0A838A8T4_9PSEU</name>
<evidence type="ECO:0000313" key="4">
    <source>
        <dbReference type="Proteomes" id="UP000582974"/>
    </source>
</evidence>
<feature type="compositionally biased region" description="Basic and acidic residues" evidence="1">
    <location>
        <begin position="1"/>
        <end position="12"/>
    </location>
</feature>
<keyword evidence="2" id="KW-0812">Transmembrane</keyword>
<dbReference type="RefSeq" id="WP_180892720.1">
    <property type="nucleotide sequence ID" value="NZ_JACCKD010000003.1"/>
</dbReference>
<dbReference type="EMBL" id="JACCKD010000003">
    <property type="protein sequence ID" value="MBA0125895.1"/>
    <property type="molecule type" value="Genomic_DNA"/>
</dbReference>
<comment type="caution">
    <text evidence="3">The sequence shown here is derived from an EMBL/GenBank/DDBJ whole genome shotgun (WGS) entry which is preliminary data.</text>
</comment>
<reference evidence="3 4" key="1">
    <citation type="submission" date="2020-07" db="EMBL/GenBank/DDBJ databases">
        <title>Genome of Haloechinothrix sp.</title>
        <authorList>
            <person name="Tang S.-K."/>
            <person name="Yang L."/>
            <person name="Zhu W.-Y."/>
        </authorList>
    </citation>
    <scope>NUCLEOTIDE SEQUENCE [LARGE SCALE GENOMIC DNA]</scope>
    <source>
        <strain evidence="3 4">YIM 98757</strain>
    </source>
</reference>
<evidence type="ECO:0000256" key="2">
    <source>
        <dbReference type="SAM" id="Phobius"/>
    </source>
</evidence>
<dbReference type="InterPro" id="IPR021401">
    <property type="entry name" value="DUF3040"/>
</dbReference>
<feature type="transmembrane region" description="Helical" evidence="2">
    <location>
        <begin position="50"/>
        <end position="79"/>
    </location>
</feature>
<feature type="compositionally biased region" description="Basic and acidic residues" evidence="1">
    <location>
        <begin position="20"/>
        <end position="32"/>
    </location>
</feature>
<dbReference type="Proteomes" id="UP000582974">
    <property type="component" value="Unassembled WGS sequence"/>
</dbReference>
<keyword evidence="2" id="KW-0472">Membrane</keyword>
<keyword evidence="4" id="KW-1185">Reference proteome</keyword>
<feature type="region of interest" description="Disordered" evidence="1">
    <location>
        <begin position="1"/>
        <end position="33"/>
    </location>
</feature>
<gene>
    <name evidence="3" type="ORF">H0B56_10115</name>
</gene>
<evidence type="ECO:0000256" key="1">
    <source>
        <dbReference type="SAM" id="MobiDB-lite"/>
    </source>
</evidence>
<dbReference type="Pfam" id="PF11239">
    <property type="entry name" value="DUF3040"/>
    <property type="match status" value="1"/>
</dbReference>
<proteinExistence type="predicted"/>
<evidence type="ECO:0000313" key="3">
    <source>
        <dbReference type="EMBL" id="MBA0125895.1"/>
    </source>
</evidence>
<organism evidence="3 4">
    <name type="scientific">Haloechinothrix aidingensis</name>
    <dbReference type="NCBI Taxonomy" id="2752311"/>
    <lineage>
        <taxon>Bacteria</taxon>
        <taxon>Bacillati</taxon>
        <taxon>Actinomycetota</taxon>
        <taxon>Actinomycetes</taxon>
        <taxon>Pseudonocardiales</taxon>
        <taxon>Pseudonocardiaceae</taxon>
        <taxon>Haloechinothrix</taxon>
    </lineage>
</organism>
<keyword evidence="2" id="KW-1133">Transmembrane helix</keyword>
<dbReference type="AlphaFoldDB" id="A0A838A8T4"/>
<protein>
    <submittedName>
        <fullName evidence="3">DUF3040 domain-containing protein</fullName>
    </submittedName>
</protein>
<sequence length="86" mass="9031">MRNEDENQRLSELEEQLDAADPRLSRSLDDRVPAGSRAAPGHLIASVPGVLLTVAGIVSFDGSLVVIGTIAVMVAVLMYEGGRAEG</sequence>